<feature type="signal peptide" evidence="2">
    <location>
        <begin position="1"/>
        <end position="17"/>
    </location>
</feature>
<evidence type="ECO:0000313" key="4">
    <source>
        <dbReference type="Proteomes" id="UP000775547"/>
    </source>
</evidence>
<gene>
    <name evidence="3" type="ORF">DXG03_001280</name>
</gene>
<proteinExistence type="predicted"/>
<feature type="chain" id="PRO_5040429795" evidence="2">
    <location>
        <begin position="18"/>
        <end position="166"/>
    </location>
</feature>
<evidence type="ECO:0000313" key="3">
    <source>
        <dbReference type="EMBL" id="KAG5640086.1"/>
    </source>
</evidence>
<organism evidence="3 4">
    <name type="scientific">Asterophora parasitica</name>
    <dbReference type="NCBI Taxonomy" id="117018"/>
    <lineage>
        <taxon>Eukaryota</taxon>
        <taxon>Fungi</taxon>
        <taxon>Dikarya</taxon>
        <taxon>Basidiomycota</taxon>
        <taxon>Agaricomycotina</taxon>
        <taxon>Agaricomycetes</taxon>
        <taxon>Agaricomycetidae</taxon>
        <taxon>Agaricales</taxon>
        <taxon>Tricholomatineae</taxon>
        <taxon>Lyophyllaceae</taxon>
        <taxon>Asterophora</taxon>
    </lineage>
</organism>
<reference evidence="3" key="2">
    <citation type="submission" date="2021-10" db="EMBL/GenBank/DDBJ databases">
        <title>Phylogenomics reveals ancestral predisposition of the termite-cultivated fungus Termitomyces towards a domesticated lifestyle.</title>
        <authorList>
            <person name="Auxier B."/>
            <person name="Grum-Grzhimaylo A."/>
            <person name="Cardenas M.E."/>
            <person name="Lodge J.D."/>
            <person name="Laessoe T."/>
            <person name="Pedersen O."/>
            <person name="Smith M.E."/>
            <person name="Kuyper T.W."/>
            <person name="Franco-Molano E.A."/>
            <person name="Baroni T.J."/>
            <person name="Aanen D.K."/>
        </authorList>
    </citation>
    <scope>NUCLEOTIDE SEQUENCE</scope>
    <source>
        <strain evidence="3">AP01</strain>
        <tissue evidence="3">Mycelium</tissue>
    </source>
</reference>
<evidence type="ECO:0000256" key="2">
    <source>
        <dbReference type="SAM" id="SignalP"/>
    </source>
</evidence>
<protein>
    <submittedName>
        <fullName evidence="3">Uncharacterized protein</fullName>
    </submittedName>
</protein>
<accession>A0A9P7FZB9</accession>
<dbReference type="AlphaFoldDB" id="A0A9P7FZB9"/>
<feature type="region of interest" description="Disordered" evidence="1">
    <location>
        <begin position="55"/>
        <end position="113"/>
    </location>
</feature>
<feature type="non-terminal residue" evidence="3">
    <location>
        <position position="166"/>
    </location>
</feature>
<dbReference type="EMBL" id="JABCKV010001239">
    <property type="protein sequence ID" value="KAG5640086.1"/>
    <property type="molecule type" value="Genomic_DNA"/>
</dbReference>
<feature type="compositionally biased region" description="Basic and acidic residues" evidence="1">
    <location>
        <begin position="59"/>
        <end position="92"/>
    </location>
</feature>
<dbReference type="OrthoDB" id="2988116at2759"/>
<evidence type="ECO:0000256" key="1">
    <source>
        <dbReference type="SAM" id="MobiDB-lite"/>
    </source>
</evidence>
<reference evidence="3" key="1">
    <citation type="submission" date="2020-07" db="EMBL/GenBank/DDBJ databases">
        <authorList>
            <person name="Nieuwenhuis M."/>
            <person name="Van De Peppel L.J.J."/>
        </authorList>
    </citation>
    <scope>NUCLEOTIDE SEQUENCE</scope>
    <source>
        <strain evidence="3">AP01</strain>
        <tissue evidence="3">Mycelium</tissue>
    </source>
</reference>
<comment type="caution">
    <text evidence="3">The sequence shown here is derived from an EMBL/GenBank/DDBJ whole genome shotgun (WGS) entry which is preliminary data.</text>
</comment>
<keyword evidence="2" id="KW-0732">Signal</keyword>
<dbReference type="Proteomes" id="UP000775547">
    <property type="component" value="Unassembled WGS sequence"/>
</dbReference>
<sequence>MKFAPVILLAFAACAVAAPVSHSARGETDIETIIARAADIAAELHELLARAPLSTETELEARGSHESKEEAKKKGKEKGKETSKEKSKEKSKASLQITFSDPTGPISAERKAATTKHLKKYLAKADPESNYPYCSVEFSRGGHATYRCFSSPAKKISEQGPAGAIN</sequence>
<name>A0A9P7FZB9_9AGAR</name>
<keyword evidence="4" id="KW-1185">Reference proteome</keyword>